<dbReference type="Proteomes" id="UP000030466">
    <property type="component" value="Unassembled WGS sequence"/>
</dbReference>
<protein>
    <submittedName>
        <fullName evidence="1">Uncharacterized protein</fullName>
    </submittedName>
</protein>
<evidence type="ECO:0000313" key="1">
    <source>
        <dbReference type="EMBL" id="KHD96547.1"/>
    </source>
</evidence>
<reference evidence="1 2" key="1">
    <citation type="journal article" date="2003" name="Int. J. Syst. Evol. Microbiol.">
        <title>Kocuria polaris sp. nov., an orange-pigmented psychrophilic bacterium isolated from an Antarctic cyanobacterial mat sample.</title>
        <authorList>
            <person name="Reddy G.S."/>
            <person name="Prakash J.S."/>
            <person name="Prabahar V."/>
            <person name="Matsumoto G.I."/>
            <person name="Stackebrandt E."/>
            <person name="Shivaji S."/>
        </authorList>
    </citation>
    <scope>NUCLEOTIDE SEQUENCE [LARGE SCALE GENOMIC DNA]</scope>
    <source>
        <strain evidence="1 2">CMS 76or</strain>
    </source>
</reference>
<proteinExistence type="predicted"/>
<accession>A0A0A6YB15</accession>
<dbReference type="AlphaFoldDB" id="A0A0A6YB15"/>
<sequence length="203" mass="21922">MEPQYTPAWIPWSNDDGVPGSMRRLITLLGNRTDVTVVSNQSNSFRAAAEDGLAVAGKRGHTLTPRSRAAAPSQPIVVALWPLLEAMCLAHRITPAGGTLIALQWGDAEQVVPGWAKACGAANLRTDEQTPPPAPELEEGFDLISYEGNNGWTRGFGADHAIRELRGLKQRDDFDLPTLQGAMILRGHRAEAIKRLEGLAAKV</sequence>
<dbReference type="EMBL" id="JSUH01000015">
    <property type="protein sequence ID" value="KHD96547.1"/>
    <property type="molecule type" value="Genomic_DNA"/>
</dbReference>
<organism evidence="1 2">
    <name type="scientific">Kocuria rosea subsp. polaris</name>
    <dbReference type="NCBI Taxonomy" id="136273"/>
    <lineage>
        <taxon>Bacteria</taxon>
        <taxon>Bacillati</taxon>
        <taxon>Actinomycetota</taxon>
        <taxon>Actinomycetes</taxon>
        <taxon>Micrococcales</taxon>
        <taxon>Micrococcaceae</taxon>
        <taxon>Kocuria</taxon>
    </lineage>
</organism>
<keyword evidence="2" id="KW-1185">Reference proteome</keyword>
<evidence type="ECO:0000313" key="2">
    <source>
        <dbReference type="Proteomes" id="UP000030466"/>
    </source>
</evidence>
<dbReference type="OrthoDB" id="3361251at2"/>
<name>A0A0A6YB15_KOCRO</name>
<gene>
    <name evidence="1" type="ORF">GY22_14705</name>
</gene>
<dbReference type="RefSeq" id="WP_035929367.1">
    <property type="nucleotide sequence ID" value="NZ_JSUH01000015.1"/>
</dbReference>
<comment type="caution">
    <text evidence="1">The sequence shown here is derived from an EMBL/GenBank/DDBJ whole genome shotgun (WGS) entry which is preliminary data.</text>
</comment>